<comment type="subcellular location">
    <subcellularLocation>
        <location evidence="1">Membrane</location>
        <topology evidence="1">Multi-pass membrane protein</topology>
    </subcellularLocation>
</comment>
<dbReference type="GeneID" id="19011476"/>
<evidence type="ECO:0000256" key="4">
    <source>
        <dbReference type="ARBA" id="ARBA00022989"/>
    </source>
</evidence>
<keyword evidence="9" id="KW-1185">Reference proteome</keyword>
<sequence>MGASTNNKPKHTKCSQQEMYAMRPTLTPSYSSVLLLLASLFCISFGFIAYENAKEIVQLEARYDEACKKDGFFTSSLSSSVESLSEEELMHSTGTGTTCTVSLGVAPEYIKAPIYIYYGISSMYQNHRRFVRSRSNEQLMGQTESGSDMCDPKNTVDGEKMNPCGLAAWSTFNDTFAVNVDGQPRAVSDKDISWKGDREFKFANYLPTRVNDDPATRGGKEIEGTVQEDEHFIVWMRTASTKTFRKLWGVIETDIEKGQEITVDVTNLYNSYAFGGEKRVYFSTTTWLGGRNHAFALYNIVVGFLLLISSVLLGILGVVFREKKLPEKRL</sequence>
<dbReference type="PANTHER" id="PTHR10926:SF0">
    <property type="entry name" value="CDC50, ISOFORM A"/>
    <property type="match status" value="1"/>
</dbReference>
<protein>
    <recommendedName>
        <fullName evidence="6">ALA-interacting subunit</fullName>
    </recommendedName>
</protein>
<evidence type="ECO:0000256" key="5">
    <source>
        <dbReference type="ARBA" id="ARBA00023136"/>
    </source>
</evidence>
<evidence type="ECO:0000256" key="2">
    <source>
        <dbReference type="ARBA" id="ARBA00009457"/>
    </source>
</evidence>
<organism evidence="8 9">
    <name type="scientific">Bathycoccus prasinos</name>
    <dbReference type="NCBI Taxonomy" id="41875"/>
    <lineage>
        <taxon>Eukaryota</taxon>
        <taxon>Viridiplantae</taxon>
        <taxon>Chlorophyta</taxon>
        <taxon>Mamiellophyceae</taxon>
        <taxon>Mamiellales</taxon>
        <taxon>Bathycoccaceae</taxon>
        <taxon>Bathycoccus</taxon>
    </lineage>
</organism>
<dbReference type="eggNOG" id="KOG2952">
    <property type="taxonomic scope" value="Eukaryota"/>
</dbReference>
<dbReference type="PIRSF" id="PIRSF015840">
    <property type="entry name" value="DUF284_TM_euk"/>
    <property type="match status" value="1"/>
</dbReference>
<dbReference type="InterPro" id="IPR005045">
    <property type="entry name" value="CDC50/LEM3_fam"/>
</dbReference>
<evidence type="ECO:0000313" key="8">
    <source>
        <dbReference type="EMBL" id="CCO20070.1"/>
    </source>
</evidence>
<dbReference type="GO" id="GO:0005886">
    <property type="term" value="C:plasma membrane"/>
    <property type="evidence" value="ECO:0007669"/>
    <property type="project" value="TreeGrafter"/>
</dbReference>
<dbReference type="STRING" id="41875.K8F5H4"/>
<feature type="transmembrane region" description="Helical" evidence="7">
    <location>
        <begin position="29"/>
        <end position="50"/>
    </location>
</feature>
<dbReference type="EMBL" id="FO082264">
    <property type="protein sequence ID" value="CCO20070.1"/>
    <property type="molecule type" value="Genomic_DNA"/>
</dbReference>
<dbReference type="Proteomes" id="UP000198341">
    <property type="component" value="Chromosome 15"/>
</dbReference>
<name>K8F5H4_9CHLO</name>
<feature type="transmembrane region" description="Helical" evidence="7">
    <location>
        <begin position="295"/>
        <end position="320"/>
    </location>
</feature>
<dbReference type="RefSeq" id="XP_007508984.1">
    <property type="nucleotide sequence ID" value="XM_007508922.1"/>
</dbReference>
<comment type="similarity">
    <text evidence="2 6">Belongs to the CDC50/LEM3 family.</text>
</comment>
<dbReference type="GO" id="GO:0005794">
    <property type="term" value="C:Golgi apparatus"/>
    <property type="evidence" value="ECO:0007669"/>
    <property type="project" value="TreeGrafter"/>
</dbReference>
<evidence type="ECO:0000256" key="1">
    <source>
        <dbReference type="ARBA" id="ARBA00004141"/>
    </source>
</evidence>
<keyword evidence="5 6" id="KW-0472">Membrane</keyword>
<accession>K8F5H4</accession>
<keyword evidence="4 7" id="KW-1133">Transmembrane helix</keyword>
<dbReference type="KEGG" id="bpg:Bathy15g01470"/>
<evidence type="ECO:0000256" key="3">
    <source>
        <dbReference type="ARBA" id="ARBA00022692"/>
    </source>
</evidence>
<dbReference type="GO" id="GO:0005783">
    <property type="term" value="C:endoplasmic reticulum"/>
    <property type="evidence" value="ECO:0007669"/>
    <property type="project" value="TreeGrafter"/>
</dbReference>
<evidence type="ECO:0000313" key="9">
    <source>
        <dbReference type="Proteomes" id="UP000198341"/>
    </source>
</evidence>
<keyword evidence="3 7" id="KW-0812">Transmembrane</keyword>
<evidence type="ECO:0000256" key="6">
    <source>
        <dbReference type="PIRNR" id="PIRNR015840"/>
    </source>
</evidence>
<dbReference type="PANTHER" id="PTHR10926">
    <property type="entry name" value="CELL CYCLE CONTROL PROTEIN 50"/>
    <property type="match status" value="1"/>
</dbReference>
<reference evidence="8 9" key="1">
    <citation type="submission" date="2011-10" db="EMBL/GenBank/DDBJ databases">
        <authorList>
            <person name="Genoscope - CEA"/>
        </authorList>
    </citation>
    <scope>NUCLEOTIDE SEQUENCE [LARGE SCALE GENOMIC DNA]</scope>
    <source>
        <strain evidence="8 9">RCC 1105</strain>
    </source>
</reference>
<dbReference type="AlphaFoldDB" id="K8F5H4"/>
<gene>
    <name evidence="8" type="ordered locus">Bathy15g01470</name>
</gene>
<dbReference type="OrthoDB" id="340608at2759"/>
<evidence type="ECO:0000256" key="7">
    <source>
        <dbReference type="SAM" id="Phobius"/>
    </source>
</evidence>
<dbReference type="Pfam" id="PF03381">
    <property type="entry name" value="CDC50"/>
    <property type="match status" value="1"/>
</dbReference>
<proteinExistence type="inferred from homology"/>